<evidence type="ECO:0000256" key="2">
    <source>
        <dbReference type="ARBA" id="ARBA00022553"/>
    </source>
</evidence>
<dbReference type="AlphaFoldDB" id="I0Z6S0"/>
<dbReference type="RefSeq" id="XP_005650883.1">
    <property type="nucleotide sequence ID" value="XM_005650826.1"/>
</dbReference>
<dbReference type="SUPFAM" id="SSF144000">
    <property type="entry name" value="Oxysterol-binding protein-like"/>
    <property type="match status" value="1"/>
</dbReference>
<keyword evidence="2" id="KW-0597">Phosphoprotein</keyword>
<dbReference type="Gene3D" id="2.40.160.120">
    <property type="match status" value="1"/>
</dbReference>
<organism evidence="3 4">
    <name type="scientific">Coccomyxa subellipsoidea (strain C-169)</name>
    <name type="common">Green microalga</name>
    <dbReference type="NCBI Taxonomy" id="574566"/>
    <lineage>
        <taxon>Eukaryota</taxon>
        <taxon>Viridiplantae</taxon>
        <taxon>Chlorophyta</taxon>
        <taxon>core chlorophytes</taxon>
        <taxon>Trebouxiophyceae</taxon>
        <taxon>Trebouxiophyceae incertae sedis</taxon>
        <taxon>Coccomyxaceae</taxon>
        <taxon>Coccomyxa</taxon>
        <taxon>Coccomyxa subellipsoidea</taxon>
    </lineage>
</organism>
<dbReference type="KEGG" id="csl:COCSUDRAFT_58876"/>
<dbReference type="PANTHER" id="PTHR10972:SF205">
    <property type="entry name" value="OXYSTEROL-BINDING PROTEIN 1"/>
    <property type="match status" value="1"/>
</dbReference>
<dbReference type="GO" id="GO:0016020">
    <property type="term" value="C:membrane"/>
    <property type="evidence" value="ECO:0007669"/>
    <property type="project" value="TreeGrafter"/>
</dbReference>
<dbReference type="Proteomes" id="UP000007264">
    <property type="component" value="Unassembled WGS sequence"/>
</dbReference>
<evidence type="ECO:0000313" key="4">
    <source>
        <dbReference type="Proteomes" id="UP000007264"/>
    </source>
</evidence>
<dbReference type="GO" id="GO:0005829">
    <property type="term" value="C:cytosol"/>
    <property type="evidence" value="ECO:0007669"/>
    <property type="project" value="TreeGrafter"/>
</dbReference>
<dbReference type="InterPro" id="IPR037239">
    <property type="entry name" value="OSBP_sf"/>
</dbReference>
<proteinExistence type="inferred from homology"/>
<keyword evidence="4" id="KW-1185">Reference proteome</keyword>
<accession>I0Z6S0</accession>
<dbReference type="GeneID" id="17044349"/>
<evidence type="ECO:0000256" key="1">
    <source>
        <dbReference type="ARBA" id="ARBA00008842"/>
    </source>
</evidence>
<reference evidence="3 4" key="1">
    <citation type="journal article" date="2012" name="Genome Biol.">
        <title>The genome of the polar eukaryotic microalga coccomyxa subellipsoidea reveals traits of cold adaptation.</title>
        <authorList>
            <person name="Blanc G."/>
            <person name="Agarkova I."/>
            <person name="Grimwood J."/>
            <person name="Kuo A."/>
            <person name="Brueggeman A."/>
            <person name="Dunigan D."/>
            <person name="Gurnon J."/>
            <person name="Ladunga I."/>
            <person name="Lindquist E."/>
            <person name="Lucas S."/>
            <person name="Pangilinan J."/>
            <person name="Proschold T."/>
            <person name="Salamov A."/>
            <person name="Schmutz J."/>
            <person name="Weeks D."/>
            <person name="Yamada T."/>
            <person name="Claverie J.M."/>
            <person name="Grigoriev I."/>
            <person name="Van Etten J."/>
            <person name="Lomsadze A."/>
            <person name="Borodovsky M."/>
        </authorList>
    </citation>
    <scope>NUCLEOTIDE SEQUENCE [LARGE SCALE GENOMIC DNA]</scope>
    <source>
        <strain evidence="3 4">C-169</strain>
    </source>
</reference>
<comment type="similarity">
    <text evidence="1">Belongs to the OSBP family.</text>
</comment>
<evidence type="ECO:0000313" key="3">
    <source>
        <dbReference type="EMBL" id="EIE26339.1"/>
    </source>
</evidence>
<evidence type="ECO:0008006" key="5">
    <source>
        <dbReference type="Google" id="ProtNLM"/>
    </source>
</evidence>
<dbReference type="EMBL" id="AGSI01000002">
    <property type="protein sequence ID" value="EIE26339.1"/>
    <property type="molecule type" value="Genomic_DNA"/>
</dbReference>
<dbReference type="OrthoDB" id="416222at2759"/>
<dbReference type="PANTHER" id="PTHR10972">
    <property type="entry name" value="OXYSTEROL-BINDING PROTEIN-RELATED"/>
    <property type="match status" value="1"/>
</dbReference>
<dbReference type="Pfam" id="PF01237">
    <property type="entry name" value="Oxysterol_BP"/>
    <property type="match status" value="1"/>
</dbReference>
<sequence length="428" mass="48244">MAGSSVCTDGNWWEAELPAPERRTALPHAKLKLPSAQETWKIVKHMVSSNSMDVPIPAHMCLPIDELQRRAEEMEYSELLDQAAEKPKGSIERLLLVAAFAVSAFQAVRPMRASLPIMGETVEVLLPEKRMRFMVETAYLNQKENRVINAWVAEGEKWMLEGEDEPALRFWGASLELHLNWLDRLMFSDGDAYSWKKMTTGNAVIHVVGKSTVSFKGDVVIEQGDTGRSAHMAFKDGSMLKSMATRKASKHEARLQNLCDIVGHIEEGGVRLQRPVIRGHWDAELVADLADGSQTTLFKINQPCANRYDMPLFSLQLNEMTPGLEAKLPPTDVRRRWDLRALEQGDYAKAAAGKDILEARWRAREREHCQKTGDTSLPPRWFELREADGLSRQQGSSPRFRYKGGYWEARAAGGWQGIDEIFAPEDTA</sequence>
<name>I0Z6S0_COCSC</name>
<dbReference type="GO" id="GO:0032934">
    <property type="term" value="F:sterol binding"/>
    <property type="evidence" value="ECO:0007669"/>
    <property type="project" value="TreeGrafter"/>
</dbReference>
<comment type="caution">
    <text evidence="3">The sequence shown here is derived from an EMBL/GenBank/DDBJ whole genome shotgun (WGS) entry which is preliminary data.</text>
</comment>
<protein>
    <recommendedName>
        <fullName evidence="5">Oxysterol-binding protein</fullName>
    </recommendedName>
</protein>
<gene>
    <name evidence="3" type="ORF">COCSUDRAFT_58876</name>
</gene>
<dbReference type="eggNOG" id="KOG1737">
    <property type="taxonomic scope" value="Eukaryota"/>
</dbReference>
<dbReference type="InterPro" id="IPR000648">
    <property type="entry name" value="Oxysterol-bd"/>
</dbReference>